<dbReference type="Pfam" id="PF14496">
    <property type="entry name" value="NEL"/>
    <property type="match status" value="1"/>
</dbReference>
<dbReference type="GO" id="GO:0061630">
    <property type="term" value="F:ubiquitin protein ligase activity"/>
    <property type="evidence" value="ECO:0007669"/>
    <property type="project" value="UniProtKB-EC"/>
</dbReference>
<evidence type="ECO:0000259" key="9">
    <source>
        <dbReference type="PROSITE" id="PS52053"/>
    </source>
</evidence>
<keyword evidence="6" id="KW-0964">Secreted</keyword>
<dbReference type="Proteomes" id="UP000517547">
    <property type="component" value="Unassembled WGS sequence"/>
</dbReference>
<comment type="similarity">
    <text evidence="6">Belongs to the LRR-containing bacterial E3 ligase family.</text>
</comment>
<dbReference type="RefSeq" id="WP_103032737.1">
    <property type="nucleotide sequence ID" value="NZ_JACAQE010000007.1"/>
</dbReference>
<dbReference type="PANTHER" id="PTHR48051">
    <property type="match status" value="1"/>
</dbReference>
<evidence type="ECO:0000256" key="7">
    <source>
        <dbReference type="SAM" id="Coils"/>
    </source>
</evidence>
<dbReference type="InterPro" id="IPR050216">
    <property type="entry name" value="LRR_domain-containing"/>
</dbReference>
<dbReference type="InterPro" id="IPR029487">
    <property type="entry name" value="NEL_dom"/>
</dbReference>
<dbReference type="InterPro" id="IPR046673">
    <property type="entry name" value="ToxA_N"/>
</dbReference>
<comment type="caution">
    <text evidence="10">The sequence shown here is derived from an EMBL/GenBank/DDBJ whole genome shotgun (WGS) entry which is preliminary data.</text>
</comment>
<proteinExistence type="inferred from homology"/>
<dbReference type="EMBL" id="JACAQE010000007">
    <property type="protein sequence ID" value="NWC16426.1"/>
    <property type="molecule type" value="Genomic_DNA"/>
</dbReference>
<keyword evidence="4" id="KW-0677">Repeat</keyword>
<evidence type="ECO:0000256" key="2">
    <source>
        <dbReference type="ARBA" id="ARBA00012483"/>
    </source>
</evidence>
<dbReference type="PANTHER" id="PTHR48051:SF1">
    <property type="entry name" value="RAS SUPPRESSOR PROTEIN 1"/>
    <property type="match status" value="1"/>
</dbReference>
<dbReference type="EC" id="2.3.2.27" evidence="2"/>
<organism evidence="10 11">
    <name type="scientific">Pseudomonas gingeri</name>
    <dbReference type="NCBI Taxonomy" id="117681"/>
    <lineage>
        <taxon>Bacteria</taxon>
        <taxon>Pseudomonadati</taxon>
        <taxon>Pseudomonadota</taxon>
        <taxon>Gammaproteobacteria</taxon>
        <taxon>Pseudomonadales</taxon>
        <taxon>Pseudomonadaceae</taxon>
        <taxon>Pseudomonas</taxon>
    </lineage>
</organism>
<dbReference type="Pfam" id="PF20178">
    <property type="entry name" value="ToxA_N"/>
    <property type="match status" value="1"/>
</dbReference>
<name>A0A7Y7Y292_9PSED</name>
<evidence type="ECO:0000256" key="5">
    <source>
        <dbReference type="ARBA" id="ARBA00023026"/>
    </source>
</evidence>
<keyword evidence="5" id="KW-0843">Virulence</keyword>
<accession>A0A7Y7Y292</accession>
<evidence type="ECO:0000256" key="3">
    <source>
        <dbReference type="ARBA" id="ARBA00022614"/>
    </source>
</evidence>
<dbReference type="SMART" id="SM00369">
    <property type="entry name" value="LRR_TYP"/>
    <property type="match status" value="3"/>
</dbReference>
<evidence type="ECO:0000313" key="11">
    <source>
        <dbReference type="Proteomes" id="UP000517547"/>
    </source>
</evidence>
<protein>
    <recommendedName>
        <fullName evidence="2">RING-type E3 ubiquitin transferase</fullName>
        <ecNumber evidence="2">2.3.2.27</ecNumber>
    </recommendedName>
</protein>
<dbReference type="InterPro" id="IPR001611">
    <property type="entry name" value="Leu-rich_rpt"/>
</dbReference>
<keyword evidence="6" id="KW-0808">Transferase</keyword>
<dbReference type="GO" id="GO:0005576">
    <property type="term" value="C:extracellular region"/>
    <property type="evidence" value="ECO:0007669"/>
    <property type="project" value="UniProtKB-UniRule"/>
</dbReference>
<dbReference type="Gene3D" id="3.80.10.10">
    <property type="entry name" value="Ribonuclease Inhibitor"/>
    <property type="match status" value="1"/>
</dbReference>
<dbReference type="InterPro" id="IPR032675">
    <property type="entry name" value="LRR_dom_sf"/>
</dbReference>
<comment type="PTM">
    <text evidence="6">Ubiquitinated in the presence of host E1 ubiquitin-activating enzyme, E2 ubiquitin-conjugating enzyme and ubiquitin.</text>
</comment>
<gene>
    <name evidence="10" type="ORF">HX845_22405</name>
</gene>
<reference evidence="10 11" key="1">
    <citation type="submission" date="2020-04" db="EMBL/GenBank/DDBJ databases">
        <title>Molecular characterization of pseudomonads from Agaricus bisporus reveal novel blotch 2 pathogens in Western Europe.</title>
        <authorList>
            <person name="Taparia T."/>
            <person name="Krijger M."/>
            <person name="Haynes E."/>
            <person name="Elpinstone J.G."/>
            <person name="Noble R."/>
            <person name="Van Der Wolf J."/>
        </authorList>
    </citation>
    <scope>NUCLEOTIDE SEQUENCE [LARGE SCALE GENOMIC DNA]</scope>
    <source>
        <strain evidence="10 11">IPO3738</strain>
    </source>
</reference>
<evidence type="ECO:0000256" key="1">
    <source>
        <dbReference type="ARBA" id="ARBA00000900"/>
    </source>
</evidence>
<dbReference type="SUPFAM" id="SSF52058">
    <property type="entry name" value="L domain-like"/>
    <property type="match status" value="1"/>
</dbReference>
<dbReference type="PROSITE" id="PS52053">
    <property type="entry name" value="NEL"/>
    <property type="match status" value="1"/>
</dbReference>
<dbReference type="InterPro" id="IPR003591">
    <property type="entry name" value="Leu-rich_rpt_typical-subtyp"/>
</dbReference>
<keyword evidence="6" id="KW-1035">Host cytoplasm</keyword>
<dbReference type="Gene3D" id="1.20.58.360">
    <property type="entry name" value="Shigella T3SS effector IpaH defines"/>
    <property type="match status" value="1"/>
</dbReference>
<feature type="region of interest" description="Disordered" evidence="8">
    <location>
        <begin position="1348"/>
        <end position="1381"/>
    </location>
</feature>
<evidence type="ECO:0000256" key="6">
    <source>
        <dbReference type="PROSITE-ProRule" id="PRU01398"/>
    </source>
</evidence>
<feature type="active site" description="Glycyl thioester intermediate" evidence="6">
    <location>
        <position position="1466"/>
    </location>
</feature>
<dbReference type="GO" id="GO:0005737">
    <property type="term" value="C:cytoplasm"/>
    <property type="evidence" value="ECO:0007669"/>
    <property type="project" value="TreeGrafter"/>
</dbReference>
<feature type="domain" description="NEL" evidence="9">
    <location>
        <begin position="1373"/>
        <end position="1702"/>
    </location>
</feature>
<feature type="region of interest" description="Disordered" evidence="8">
    <location>
        <begin position="1"/>
        <end position="21"/>
    </location>
</feature>
<keyword evidence="6" id="KW-0833">Ubl conjugation pathway</keyword>
<keyword evidence="7" id="KW-0175">Coiled coil</keyword>
<keyword evidence="3" id="KW-0433">Leucine-rich repeat</keyword>
<feature type="compositionally biased region" description="Low complexity" evidence="8">
    <location>
        <begin position="1"/>
        <end position="13"/>
    </location>
</feature>
<sequence>MTTTTSADAGSATVPSRPPALRGHRGVHYEFIKGKFPEWLVRADTRTHLALGQRALGKLPRLKDAAQVFTHLHQSYTACRYFQRKVEDILRNVSTVEAFAKPLLEQALKDEFGLTLDVGKTFILQPTKGSPGDLRSSVATLLHAALHNYEAWETRDGKLDAPGLPAAIYNKPPLDPDARRLALSPAGFAALCRKLDLGRQYQKHLAGVFFPTARAGEATLEAQHAVRGHFTVYDAYALETQVHIAFLQRHLDDAAYRLMLEVARGKQVPVPAGHPQRCFTLSLLRIALNGILVVRTDDHARSWVVYLPDDPFHPVRQYPSRAAFEDHLREKLRDFEYLKFFIRFIPQRSRARFFEKLHERLSPRQWNGYFYQPTPDPKARLDVAGDLIDSYVFRQRYQQKVETFFEDALFIAVPTAEKDRQNLTARLEHYLTIALNVLNVAAFIVPGLGEVMLGVVAVQLGSSIFHGIDSFALGEKKQAWAYLTGVLQNVALIAALGAAGASAAAAENAAIGSAGFVDGLRPIKLPNGDIRLFNPDLAPFAHKLVLPATLEPDAAGLYHHQGRTYLPLDGKFYELKPQPSSPRYQALHPRKTDGYAPAFRHNGSGAWVHEFEQPQAWDDLRAFARLGPDAAALDESAARRVMGTSGVGGDVLRRVHLDNLPPPALLRDTLIRFKLDQDLGKLIARLQRGDALGYSRDELHMTLQLLTNRPVWPTSKVLRLLDEQNVTLSEYPPGIDSRVTRLDATWDSLHANDLLELVLTRLGEREIASLLDEEFGQGPLSLTVRTRRLRQMLAREAVQRRHSLFASHYEFRSRPANPSAPVTVIQRDFPALPSLVAGELVGQANGAELQRLAAGSVPLRLAEEARYYLRNIRIARLCEQLYLDSVNQAEAYRVILPMLEKLPGWSNSVRLEIRDGAFRGPLLGSIGPERAAARKVLIRQGSRYEARDAREQELHGPDDLYAAVLHALPDAERAALGFPHVGQGAQLRQALLDLPLPPRATLHDSLGLPPIKPGFVAPMRLADGRLGYPLSGRGTGRALRSFQFNRLAQELYPTLRLSEVETLHGLRDLSLGAGIERLRALELEYATLEDELDAWIGEPQASAEANGKRRIAIQIKRCWRHETDLSTDASGQPIGGRQLSLAGYAVERLPTLSANFDHVTDLHLRGLALTVSPELDGFLGTFRRVQRLDLSRNALTRLPSALERLTELRHLDLKANRIVITPATGAPLTHLTRLEVLILENNNTLSMLPDLSPLTRLAYLHLRNTGLRQWPPGYDQLRALRRLDLSDNQISNIPDEVFASDPQRQRLNRAINLEGNPIPIALRRRVDLYRQETDLDLGLDVLVESDDQSEWSSDSRPQSAVSSRHGRWGTPSPVPRDSTPWLEGLSRAERHARRDLWLRLASDDIEASEAFFRVLEDLRFSADYLDAEYRPELSNRVWHMVRAATENSELREQLFRRASAPDPDSCEDGITVVFSDMGFDVLLHEARALPLEQREGELLRLALGKLHLEWVNRHAHRLIDARKAIGVNPDEAEVYLAFRIGLAQRLDLPWQARTMKYERIADVSSRKLDETYQLILARKRLPGETSRGLLDQPFWKDYLEERFHDGPLQAPREDRDHLIGALDDLLSAQREWFDGNPLDERQNADLANTLRQSAQALGLIADATFAAALTDSAYLRLSADIARPYNDTLKQLTEQLLRQYGL</sequence>
<keyword evidence="6" id="KW-0832">Ubl conjugation</keyword>
<evidence type="ECO:0000256" key="4">
    <source>
        <dbReference type="ARBA" id="ARBA00022737"/>
    </source>
</evidence>
<dbReference type="GO" id="GO:0016567">
    <property type="term" value="P:protein ubiquitination"/>
    <property type="evidence" value="ECO:0007669"/>
    <property type="project" value="InterPro"/>
</dbReference>
<feature type="coiled-coil region" evidence="7">
    <location>
        <begin position="1071"/>
        <end position="1098"/>
    </location>
</feature>
<dbReference type="Pfam" id="PF00560">
    <property type="entry name" value="LRR_1"/>
    <property type="match status" value="1"/>
</dbReference>
<comment type="catalytic activity">
    <reaction evidence="1">
        <text>S-ubiquitinyl-[E2 ubiquitin-conjugating enzyme]-L-cysteine + [acceptor protein]-L-lysine = [E2 ubiquitin-conjugating enzyme]-L-cysteine + N(6)-ubiquitinyl-[acceptor protein]-L-lysine.</text>
        <dbReference type="EC" id="2.3.2.27"/>
    </reaction>
</comment>
<evidence type="ECO:0000313" key="10">
    <source>
        <dbReference type="EMBL" id="NWC16426.1"/>
    </source>
</evidence>
<dbReference type="PROSITE" id="PS51450">
    <property type="entry name" value="LRR"/>
    <property type="match status" value="1"/>
</dbReference>
<evidence type="ECO:0000256" key="8">
    <source>
        <dbReference type="SAM" id="MobiDB-lite"/>
    </source>
</evidence>